<dbReference type="PROSITE" id="PS51462">
    <property type="entry name" value="NUDIX"/>
    <property type="match status" value="1"/>
</dbReference>
<dbReference type="InterPro" id="IPR015797">
    <property type="entry name" value="NUDIX_hydrolase-like_dom_sf"/>
</dbReference>
<evidence type="ECO:0000256" key="1">
    <source>
        <dbReference type="ARBA" id="ARBA00005582"/>
    </source>
</evidence>
<proteinExistence type="inferred from homology"/>
<dbReference type="AlphaFoldDB" id="A0A1I4AL33"/>
<dbReference type="CDD" id="cd04686">
    <property type="entry name" value="NUDIX_Hydrolase"/>
    <property type="match status" value="1"/>
</dbReference>
<dbReference type="PANTHER" id="PTHR43736">
    <property type="entry name" value="ADP-RIBOSE PYROPHOSPHATASE"/>
    <property type="match status" value="1"/>
</dbReference>
<dbReference type="RefSeq" id="WP_245750961.1">
    <property type="nucleotide sequence ID" value="NZ_FOSJ01000050.1"/>
</dbReference>
<sequence length="173" mass="19916">MDEPEYTLHFGVYGVVIEQGHILCIHKNSGPYKNRYDLPGGSQEPGEGLTETLVREVYEETGQKVKKYSHPRIYDTFIKPHTKSVTTHHVFALYTVSLHEEVSDLPLYVADGLNDSDGVTWVKISELNELNASPLILKVLDEQSNKETTIDKSRYEHWTVIYKKLNNNQNQRR</sequence>
<dbReference type="InterPro" id="IPR020084">
    <property type="entry name" value="NUDIX_hydrolase_CS"/>
</dbReference>
<dbReference type="InterPro" id="IPR000086">
    <property type="entry name" value="NUDIX_hydrolase_dom"/>
</dbReference>
<dbReference type="EMBL" id="FOSJ01000050">
    <property type="protein sequence ID" value="SFK56426.1"/>
    <property type="molecule type" value="Genomic_DNA"/>
</dbReference>
<organism evidence="4 5">
    <name type="scientific">Marinilactibacillus piezotolerans</name>
    <dbReference type="NCBI Taxonomy" id="258723"/>
    <lineage>
        <taxon>Bacteria</taxon>
        <taxon>Bacillati</taxon>
        <taxon>Bacillota</taxon>
        <taxon>Bacilli</taxon>
        <taxon>Lactobacillales</taxon>
        <taxon>Carnobacteriaceae</taxon>
        <taxon>Marinilactibacillus</taxon>
    </lineage>
</organism>
<dbReference type="SUPFAM" id="SSF55811">
    <property type="entry name" value="Nudix"/>
    <property type="match status" value="1"/>
</dbReference>
<dbReference type="PROSITE" id="PS00893">
    <property type="entry name" value="NUDIX_BOX"/>
    <property type="match status" value="1"/>
</dbReference>
<evidence type="ECO:0000256" key="2">
    <source>
        <dbReference type="ARBA" id="ARBA00022801"/>
    </source>
</evidence>
<name>A0A1I4AL33_9LACT</name>
<dbReference type="Gene3D" id="3.90.79.10">
    <property type="entry name" value="Nucleoside Triphosphate Pyrophosphohydrolase"/>
    <property type="match status" value="1"/>
</dbReference>
<gene>
    <name evidence="4" type="ORF">SAMN04488569_10503</name>
</gene>
<dbReference type="PANTHER" id="PTHR43736:SF1">
    <property type="entry name" value="DIHYDRONEOPTERIN TRIPHOSPHATE DIPHOSPHATASE"/>
    <property type="match status" value="1"/>
</dbReference>
<keyword evidence="2" id="KW-0378">Hydrolase</keyword>
<dbReference type="Pfam" id="PF00293">
    <property type="entry name" value="NUDIX"/>
    <property type="match status" value="1"/>
</dbReference>
<dbReference type="Proteomes" id="UP000199589">
    <property type="component" value="Unassembled WGS sequence"/>
</dbReference>
<dbReference type="GO" id="GO:0016787">
    <property type="term" value="F:hydrolase activity"/>
    <property type="evidence" value="ECO:0007669"/>
    <property type="project" value="UniProtKB-KW"/>
</dbReference>
<protein>
    <submittedName>
        <fullName evidence="4">ADP-ribose pyrophosphatase YjhB, NUDIX family</fullName>
    </submittedName>
</protein>
<reference evidence="5" key="1">
    <citation type="submission" date="2016-10" db="EMBL/GenBank/DDBJ databases">
        <authorList>
            <person name="Varghese N."/>
            <person name="Submissions S."/>
        </authorList>
    </citation>
    <scope>NUCLEOTIDE SEQUENCE [LARGE SCALE GENOMIC DNA]</scope>
    <source>
        <strain evidence="5">DSM 16108</strain>
    </source>
</reference>
<evidence type="ECO:0000313" key="5">
    <source>
        <dbReference type="Proteomes" id="UP000199589"/>
    </source>
</evidence>
<evidence type="ECO:0000313" key="4">
    <source>
        <dbReference type="EMBL" id="SFK56426.1"/>
    </source>
</evidence>
<comment type="similarity">
    <text evidence="1">Belongs to the Nudix hydrolase family.</text>
</comment>
<evidence type="ECO:0000259" key="3">
    <source>
        <dbReference type="PROSITE" id="PS51462"/>
    </source>
</evidence>
<feature type="domain" description="Nudix hydrolase" evidence="3">
    <location>
        <begin position="7"/>
        <end position="144"/>
    </location>
</feature>
<accession>A0A1I4AL33</accession>
<keyword evidence="5" id="KW-1185">Reference proteome</keyword>